<evidence type="ECO:0000313" key="1">
    <source>
        <dbReference type="EMBL" id="KAI9916155.1"/>
    </source>
</evidence>
<sequence length="168" mass="18830">MKHSANKKSRHSLLPACRLFCAVLDEPLNSTARRAKCQACNKESCMRCSGDFHLLPTRRHVEKRCGHWKKHHNVRTCPTCKAGTEKARWMLTYEVFSVRPRVLVVMFNRKYGCCAPLRIITKSAIVSIAAVAAIAGAGIAAIVLPFCSRVPIREELLPASFFKYARSS</sequence>
<name>A0ACC0WBY7_9STRA</name>
<keyword evidence="2" id="KW-1185">Reference proteome</keyword>
<accession>A0ACC0WBY7</accession>
<organism evidence="1 2">
    <name type="scientific">Peronosclerospora sorghi</name>
    <dbReference type="NCBI Taxonomy" id="230839"/>
    <lineage>
        <taxon>Eukaryota</taxon>
        <taxon>Sar</taxon>
        <taxon>Stramenopiles</taxon>
        <taxon>Oomycota</taxon>
        <taxon>Peronosporomycetes</taxon>
        <taxon>Peronosporales</taxon>
        <taxon>Peronosporaceae</taxon>
        <taxon>Peronosclerospora</taxon>
    </lineage>
</organism>
<dbReference type="EMBL" id="CM047581">
    <property type="protein sequence ID" value="KAI9916155.1"/>
    <property type="molecule type" value="Genomic_DNA"/>
</dbReference>
<proteinExistence type="predicted"/>
<dbReference type="Proteomes" id="UP001163321">
    <property type="component" value="Chromosome 2"/>
</dbReference>
<gene>
    <name evidence="1" type="ORF">PsorP6_017055</name>
</gene>
<comment type="caution">
    <text evidence="1">The sequence shown here is derived from an EMBL/GenBank/DDBJ whole genome shotgun (WGS) entry which is preliminary data.</text>
</comment>
<protein>
    <submittedName>
        <fullName evidence="1">Uncharacterized protein</fullName>
    </submittedName>
</protein>
<evidence type="ECO:0000313" key="2">
    <source>
        <dbReference type="Proteomes" id="UP001163321"/>
    </source>
</evidence>
<reference evidence="1 2" key="1">
    <citation type="journal article" date="2022" name="bioRxiv">
        <title>The genome of the oomycete Peronosclerospora sorghi, a cosmopolitan pathogen of maize and sorghum, is inflated with dispersed pseudogenes.</title>
        <authorList>
            <person name="Fletcher K."/>
            <person name="Martin F."/>
            <person name="Isakeit T."/>
            <person name="Cavanaugh K."/>
            <person name="Magill C."/>
            <person name="Michelmore R."/>
        </authorList>
    </citation>
    <scope>NUCLEOTIDE SEQUENCE [LARGE SCALE GENOMIC DNA]</scope>
    <source>
        <strain evidence="1">P6</strain>
    </source>
</reference>